<proteinExistence type="predicted"/>
<comment type="caution">
    <text evidence="1">The sequence shown here is derived from an EMBL/GenBank/DDBJ whole genome shotgun (WGS) entry which is preliminary data.</text>
</comment>
<dbReference type="OrthoDB" id="88at2759"/>
<keyword evidence="2" id="KW-1185">Reference proteome</keyword>
<reference evidence="1" key="1">
    <citation type="submission" date="2021-06" db="EMBL/GenBank/DDBJ databases">
        <authorList>
            <person name="Hodson N. C."/>
            <person name="Mongue J. A."/>
            <person name="Jaron S. K."/>
        </authorList>
    </citation>
    <scope>NUCLEOTIDE SEQUENCE</scope>
</reference>
<evidence type="ECO:0000313" key="1">
    <source>
        <dbReference type="EMBL" id="CAG7815845.1"/>
    </source>
</evidence>
<protein>
    <submittedName>
        <fullName evidence="1">Uncharacterized protein</fullName>
    </submittedName>
</protein>
<organism evidence="1 2">
    <name type="scientific">Allacma fusca</name>
    <dbReference type="NCBI Taxonomy" id="39272"/>
    <lineage>
        <taxon>Eukaryota</taxon>
        <taxon>Metazoa</taxon>
        <taxon>Ecdysozoa</taxon>
        <taxon>Arthropoda</taxon>
        <taxon>Hexapoda</taxon>
        <taxon>Collembola</taxon>
        <taxon>Symphypleona</taxon>
        <taxon>Sminthuridae</taxon>
        <taxon>Allacma</taxon>
    </lineage>
</organism>
<gene>
    <name evidence="1" type="ORF">AFUS01_LOCUS26495</name>
</gene>
<feature type="non-terminal residue" evidence="1">
    <location>
        <position position="50"/>
    </location>
</feature>
<name>A0A8J2PHT2_9HEXA</name>
<dbReference type="Proteomes" id="UP000708208">
    <property type="component" value="Unassembled WGS sequence"/>
</dbReference>
<dbReference type="AlphaFoldDB" id="A0A8J2PHT2"/>
<accession>A0A8J2PHT2</accession>
<dbReference type="EMBL" id="CAJVCH010354119">
    <property type="protein sequence ID" value="CAG7815845.1"/>
    <property type="molecule type" value="Genomic_DNA"/>
</dbReference>
<sequence>TPFTHKSPDKNIAVFPKDEYAIPTCKPKSATEVVSEVFANHTTSPNLTAK</sequence>
<evidence type="ECO:0000313" key="2">
    <source>
        <dbReference type="Proteomes" id="UP000708208"/>
    </source>
</evidence>